<dbReference type="PROSITE" id="PS50109">
    <property type="entry name" value="HIS_KIN"/>
    <property type="match status" value="1"/>
</dbReference>
<evidence type="ECO:0000313" key="7">
    <source>
        <dbReference type="EMBL" id="GAO29225.1"/>
    </source>
</evidence>
<dbReference type="EMBL" id="BAZW01000007">
    <property type="protein sequence ID" value="GAO29225.1"/>
    <property type="molecule type" value="Genomic_DNA"/>
</dbReference>
<evidence type="ECO:0000259" key="6">
    <source>
        <dbReference type="PROSITE" id="PS50109"/>
    </source>
</evidence>
<keyword evidence="5" id="KW-0472">Membrane</keyword>
<dbReference type="STRING" id="1236989.JCM15548_11391"/>
<dbReference type="GO" id="GO:0000155">
    <property type="term" value="F:phosphorelay sensor kinase activity"/>
    <property type="evidence" value="ECO:0007669"/>
    <property type="project" value="InterPro"/>
</dbReference>
<dbReference type="InterPro" id="IPR005467">
    <property type="entry name" value="His_kinase_dom"/>
</dbReference>
<comment type="caution">
    <text evidence="7">The sequence shown here is derived from an EMBL/GenBank/DDBJ whole genome shotgun (WGS) entry which is preliminary data.</text>
</comment>
<dbReference type="PANTHER" id="PTHR43047">
    <property type="entry name" value="TWO-COMPONENT HISTIDINE PROTEIN KINASE"/>
    <property type="match status" value="1"/>
</dbReference>
<dbReference type="Pfam" id="PF02518">
    <property type="entry name" value="HATPase_c"/>
    <property type="match status" value="1"/>
</dbReference>
<keyword evidence="3" id="KW-0808">Transferase</keyword>
<dbReference type="InterPro" id="IPR003661">
    <property type="entry name" value="HisK_dim/P_dom"/>
</dbReference>
<proteinExistence type="predicted"/>
<protein>
    <recommendedName>
        <fullName evidence="2">histidine kinase</fullName>
        <ecNumber evidence="2">2.7.13.3</ecNumber>
    </recommendedName>
</protein>
<accession>A0A0E9LWH3</accession>
<dbReference type="AlphaFoldDB" id="A0A0E9LWH3"/>
<dbReference type="Gene3D" id="3.30.565.10">
    <property type="entry name" value="Histidine kinase-like ATPase, C-terminal domain"/>
    <property type="match status" value="1"/>
</dbReference>
<evidence type="ECO:0000256" key="1">
    <source>
        <dbReference type="ARBA" id="ARBA00000085"/>
    </source>
</evidence>
<comment type="catalytic activity">
    <reaction evidence="1">
        <text>ATP + protein L-histidine = ADP + protein N-phospho-L-histidine.</text>
        <dbReference type="EC" id="2.7.13.3"/>
    </reaction>
</comment>
<dbReference type="EC" id="2.7.13.3" evidence="2"/>
<dbReference type="OrthoDB" id="1046984at2"/>
<feature type="transmembrane region" description="Helical" evidence="5">
    <location>
        <begin position="302"/>
        <end position="323"/>
    </location>
</feature>
<dbReference type="SUPFAM" id="SSF55874">
    <property type="entry name" value="ATPase domain of HSP90 chaperone/DNA topoisomerase II/histidine kinase"/>
    <property type="match status" value="1"/>
</dbReference>
<dbReference type="RefSeq" id="WP_062123265.1">
    <property type="nucleotide sequence ID" value="NZ_BAZW01000007.1"/>
</dbReference>
<feature type="domain" description="Histidine kinase" evidence="6">
    <location>
        <begin position="355"/>
        <end position="524"/>
    </location>
</feature>
<dbReference type="InterPro" id="IPR036890">
    <property type="entry name" value="HATPase_C_sf"/>
</dbReference>
<gene>
    <name evidence="7" type="ORF">JCM15548_11391</name>
</gene>
<keyword evidence="8" id="KW-1185">Reference proteome</keyword>
<evidence type="ECO:0000256" key="2">
    <source>
        <dbReference type="ARBA" id="ARBA00012438"/>
    </source>
</evidence>
<dbReference type="Pfam" id="PF00512">
    <property type="entry name" value="HisKA"/>
    <property type="match status" value="1"/>
</dbReference>
<evidence type="ECO:0000313" key="8">
    <source>
        <dbReference type="Proteomes" id="UP000032900"/>
    </source>
</evidence>
<dbReference type="Proteomes" id="UP000032900">
    <property type="component" value="Unassembled WGS sequence"/>
</dbReference>
<dbReference type="SMART" id="SM00388">
    <property type="entry name" value="HisKA"/>
    <property type="match status" value="1"/>
</dbReference>
<reference evidence="7 8" key="1">
    <citation type="journal article" date="2015" name="Microbes Environ.">
        <title>Distribution and evolution of nitrogen fixation genes in the phylum bacteroidetes.</title>
        <authorList>
            <person name="Inoue J."/>
            <person name="Oshima K."/>
            <person name="Suda W."/>
            <person name="Sakamoto M."/>
            <person name="Iino T."/>
            <person name="Noda S."/>
            <person name="Hongoh Y."/>
            <person name="Hattori M."/>
            <person name="Ohkuma M."/>
        </authorList>
    </citation>
    <scope>NUCLEOTIDE SEQUENCE [LARGE SCALE GENOMIC DNA]</scope>
    <source>
        <strain evidence="7">JCM 15548</strain>
    </source>
</reference>
<keyword evidence="5" id="KW-1133">Transmembrane helix</keyword>
<name>A0A0E9LWH3_9BACT</name>
<evidence type="ECO:0000256" key="3">
    <source>
        <dbReference type="ARBA" id="ARBA00022679"/>
    </source>
</evidence>
<dbReference type="InterPro" id="IPR003594">
    <property type="entry name" value="HATPase_dom"/>
</dbReference>
<sequence length="537" mass="60530">MKNKLPASLKGKVLITTAVGLITILVIYLAIDRAFDKITTNIDQLAKPNERLMEVNRLFRGVSQLNHLQQKEAASGRRDPSMSFIQESDAVYEALDTLQWLFAGDSLQLQRVESIDELLTRRKEVFVEYLQLQYRRNASPDIRSFLTKVAEETRVADSLSQRRLLQTHKKTTTTTVSSDTIREERTGFLQRLFGRSEPESESEVITTATQVDEEVITAIDTLHLIKADSLFTILESSLDSLQSIQLQEAAMLQQREFQLLTVNNRLIHQIITIINALEQEEIARLNEETQAAFSTAGDTIQVLNLIAVVFIAVSLLLALIVLLDISKSNKYRAELEVVNEAVRQEAAAKQRFLSNMSHEIRTPLQSIYGYAEQAKLAGKDWVAVDAIYHPAAHLLNVVNEVLDYAKVTSGQFTFDAKPFDLLQEVDHVVKALVPLAAKKGIELTHEEEVGSPGKMEGDPFRLRQILFNIIGNAIKFTDEGRVTVETTVEDKSEGYDVRIAIRDTGVGIAAERLPDLFKEYTREGWMFRKNMGGRVWA</sequence>
<evidence type="ECO:0000256" key="4">
    <source>
        <dbReference type="ARBA" id="ARBA00022777"/>
    </source>
</evidence>
<dbReference type="InterPro" id="IPR036097">
    <property type="entry name" value="HisK_dim/P_sf"/>
</dbReference>
<keyword evidence="5" id="KW-0812">Transmembrane</keyword>
<dbReference type="CDD" id="cd00082">
    <property type="entry name" value="HisKA"/>
    <property type="match status" value="1"/>
</dbReference>
<keyword evidence="4" id="KW-0418">Kinase</keyword>
<organism evidence="7 8">
    <name type="scientific">Geofilum rubicundum JCM 15548</name>
    <dbReference type="NCBI Taxonomy" id="1236989"/>
    <lineage>
        <taxon>Bacteria</taxon>
        <taxon>Pseudomonadati</taxon>
        <taxon>Bacteroidota</taxon>
        <taxon>Bacteroidia</taxon>
        <taxon>Marinilabiliales</taxon>
        <taxon>Marinilabiliaceae</taxon>
        <taxon>Geofilum</taxon>
    </lineage>
</organism>
<evidence type="ECO:0000256" key="5">
    <source>
        <dbReference type="SAM" id="Phobius"/>
    </source>
</evidence>
<dbReference type="SUPFAM" id="SSF47384">
    <property type="entry name" value="Homodimeric domain of signal transducing histidine kinase"/>
    <property type="match status" value="1"/>
</dbReference>
<dbReference type="Gene3D" id="1.10.287.130">
    <property type="match status" value="1"/>
</dbReference>
<feature type="transmembrane region" description="Helical" evidence="5">
    <location>
        <begin position="12"/>
        <end position="31"/>
    </location>
</feature>